<dbReference type="Pfam" id="PF12852">
    <property type="entry name" value="Cupin_6"/>
    <property type="match status" value="1"/>
</dbReference>
<gene>
    <name evidence="3" type="ORF">RQC66_42940</name>
</gene>
<protein>
    <submittedName>
        <fullName evidence="3">Cupin domain-containing protein</fullName>
    </submittedName>
</protein>
<dbReference type="RefSeq" id="WP_314207677.1">
    <property type="nucleotide sequence ID" value="NZ_JAVTLL010000051.1"/>
</dbReference>
<comment type="caution">
    <text evidence="3">The sequence shown here is derived from an EMBL/GenBank/DDBJ whole genome shotgun (WGS) entry which is preliminary data.</text>
</comment>
<keyword evidence="4" id="KW-1185">Reference proteome</keyword>
<keyword evidence="1" id="KW-0238">DNA-binding</keyword>
<dbReference type="Proteomes" id="UP001257948">
    <property type="component" value="Unassembled WGS sequence"/>
</dbReference>
<sequence length="157" mass="16570">MVLSLSHVRGACVDPLEDVLALLRTRGHVSSGLTAGGDWAVRFPPPRGVKFNAVERGSCELLVADEGLRVELGEGDCFLLTRPLPFVLRRGPDVTPVDASEVFADAVDGFARTGTGDEVVLIGGGFTFGERARVLLLDALPAVLHVPAAAPQSESLR</sequence>
<reference evidence="4" key="1">
    <citation type="submission" date="2023-07" db="EMBL/GenBank/DDBJ databases">
        <title>Draft genome sequence of the endophytic actinobacterium Streptomyces justiciae WPN32, a potential antibiotic producer.</title>
        <authorList>
            <person name="Yasawong M."/>
            <person name="Pana W."/>
            <person name="Ganta P."/>
            <person name="Santapan N."/>
            <person name="Songngamsuk T."/>
            <person name="Phatcharaharikarn M."/>
            <person name="Kerdtoob S."/>
            <person name="Nantapong N."/>
        </authorList>
    </citation>
    <scope>NUCLEOTIDE SEQUENCE [LARGE SCALE GENOMIC DNA]</scope>
    <source>
        <strain evidence="4">WPN32</strain>
    </source>
</reference>
<evidence type="ECO:0000259" key="2">
    <source>
        <dbReference type="Pfam" id="PF12852"/>
    </source>
</evidence>
<dbReference type="InterPro" id="IPR032783">
    <property type="entry name" value="AraC_lig"/>
</dbReference>
<proteinExistence type="predicted"/>
<accession>A0ABU3M7K3</accession>
<feature type="domain" description="AraC-type transcription regulator ligand-binding" evidence="2">
    <location>
        <begin position="14"/>
        <end position="155"/>
    </location>
</feature>
<name>A0ABU3M7K3_9ACTN</name>
<dbReference type="EMBL" id="JAVTLL010000051">
    <property type="protein sequence ID" value="MDT7847490.1"/>
    <property type="molecule type" value="Genomic_DNA"/>
</dbReference>
<evidence type="ECO:0000313" key="4">
    <source>
        <dbReference type="Proteomes" id="UP001257948"/>
    </source>
</evidence>
<evidence type="ECO:0000313" key="3">
    <source>
        <dbReference type="EMBL" id="MDT7847490.1"/>
    </source>
</evidence>
<organism evidence="3 4">
    <name type="scientific">Streptomyces justiciae</name>
    <dbReference type="NCBI Taxonomy" id="2780140"/>
    <lineage>
        <taxon>Bacteria</taxon>
        <taxon>Bacillati</taxon>
        <taxon>Actinomycetota</taxon>
        <taxon>Actinomycetes</taxon>
        <taxon>Kitasatosporales</taxon>
        <taxon>Streptomycetaceae</taxon>
        <taxon>Streptomyces</taxon>
    </lineage>
</organism>
<evidence type="ECO:0000256" key="1">
    <source>
        <dbReference type="ARBA" id="ARBA00023125"/>
    </source>
</evidence>